<dbReference type="Pfam" id="PF14375">
    <property type="entry name" value="Cys_rich_CWC"/>
    <property type="match status" value="1"/>
</dbReference>
<keyword evidence="2" id="KW-1185">Reference proteome</keyword>
<dbReference type="STRING" id="1003.SAMN04488541_100197"/>
<dbReference type="Proteomes" id="UP000199513">
    <property type="component" value="Unassembled WGS sequence"/>
</dbReference>
<reference evidence="1 2" key="1">
    <citation type="submission" date="2016-10" db="EMBL/GenBank/DDBJ databases">
        <authorList>
            <person name="de Groot N.N."/>
        </authorList>
    </citation>
    <scope>NUCLEOTIDE SEQUENCE [LARGE SCALE GENOMIC DNA]</scope>
    <source>
        <strain>GEY</strain>
        <strain evidence="2">DSM 9560</strain>
    </source>
</reference>
<organism evidence="1 2">
    <name type="scientific">Thermoflexibacter ruber</name>
    <dbReference type="NCBI Taxonomy" id="1003"/>
    <lineage>
        <taxon>Bacteria</taxon>
        <taxon>Pseudomonadati</taxon>
        <taxon>Bacteroidota</taxon>
        <taxon>Cytophagia</taxon>
        <taxon>Cytophagales</taxon>
        <taxon>Thermoflexibacteraceae</taxon>
        <taxon>Thermoflexibacter</taxon>
    </lineage>
</organism>
<proteinExistence type="predicted"/>
<accession>A0A1I2AB81</accession>
<sequence length="80" mass="9661">MPQHEIKVCPRCQAEFECKLGSIHLCQCTAVRLDESDRTYIREKYEDCLCLACMIALKNERKQKAFERKIRYFFNFMNFK</sequence>
<evidence type="ECO:0000313" key="1">
    <source>
        <dbReference type="EMBL" id="SFE41007.1"/>
    </source>
</evidence>
<name>A0A1I2AB81_9BACT</name>
<dbReference type="RefSeq" id="WP_091538277.1">
    <property type="nucleotide sequence ID" value="NZ_FONY01000001.1"/>
</dbReference>
<evidence type="ECO:0000313" key="2">
    <source>
        <dbReference type="Proteomes" id="UP000199513"/>
    </source>
</evidence>
<dbReference type="AlphaFoldDB" id="A0A1I2AB81"/>
<dbReference type="InterPro" id="IPR032720">
    <property type="entry name" value="Cys_rich_CWC"/>
</dbReference>
<dbReference type="OrthoDB" id="9800168at2"/>
<dbReference type="EMBL" id="FONY01000001">
    <property type="protein sequence ID" value="SFE41007.1"/>
    <property type="molecule type" value="Genomic_DNA"/>
</dbReference>
<protein>
    <submittedName>
        <fullName evidence="1">Cysteine-rich CWC</fullName>
    </submittedName>
</protein>
<gene>
    <name evidence="1" type="ORF">SAMN04488541_100197</name>
</gene>